<reference evidence="3 4" key="1">
    <citation type="submission" date="2022-08" db="EMBL/GenBank/DDBJ databases">
        <title>Polyphasic taxonomy analysis of Qipengyuania sp.RS5-5.</title>
        <authorList>
            <person name="Xamxidin M."/>
            <person name="Wu M."/>
        </authorList>
    </citation>
    <scope>NUCLEOTIDE SEQUENCE [LARGE SCALE GENOMIC DNA]</scope>
    <source>
        <strain evidence="3 4">RS5-5</strain>
    </source>
</reference>
<keyword evidence="2" id="KW-1133">Transmembrane helix</keyword>
<feature type="transmembrane region" description="Helical" evidence="2">
    <location>
        <begin position="24"/>
        <end position="45"/>
    </location>
</feature>
<feature type="compositionally biased region" description="Basic and acidic residues" evidence="1">
    <location>
        <begin position="157"/>
        <end position="166"/>
    </location>
</feature>
<evidence type="ECO:0000313" key="4">
    <source>
        <dbReference type="Proteomes" id="UP001206067"/>
    </source>
</evidence>
<comment type="caution">
    <text evidence="3">The sequence shown here is derived from an EMBL/GenBank/DDBJ whole genome shotgun (WGS) entry which is preliminary data.</text>
</comment>
<dbReference type="RefSeq" id="WP_257596614.1">
    <property type="nucleotide sequence ID" value="NZ_JANKHH010000007.1"/>
</dbReference>
<evidence type="ECO:0000256" key="2">
    <source>
        <dbReference type="SAM" id="Phobius"/>
    </source>
</evidence>
<protein>
    <submittedName>
        <fullName evidence="3">DUF2721 domain-containing protein</fullName>
    </submittedName>
</protein>
<keyword evidence="4" id="KW-1185">Reference proteome</keyword>
<feature type="transmembrane region" description="Helical" evidence="2">
    <location>
        <begin position="87"/>
        <end position="112"/>
    </location>
</feature>
<feature type="region of interest" description="Disordered" evidence="1">
    <location>
        <begin position="150"/>
        <end position="175"/>
    </location>
</feature>
<sequence>MFDTLSLAVDLIERTSSTARVQQIVQLSLAPVFLLAAIGAMLNVMNARLTWLIDRIEFVERRAEKGLAGREGEELPALRQRQHYAQLAVTLGTAAALTICTIVALLFVSAFIRPQIGTVVAIAWIATMALLFAALSLFLLETRQATASARERRKRSREIIERKKAEAPPPDDTEI</sequence>
<dbReference type="Pfam" id="PF11026">
    <property type="entry name" value="DUF2721"/>
    <property type="match status" value="1"/>
</dbReference>
<dbReference type="InterPro" id="IPR021279">
    <property type="entry name" value="DUF2721"/>
</dbReference>
<name>A0ABT1XSW9_9SPHN</name>
<dbReference type="EMBL" id="JANKHH010000007">
    <property type="protein sequence ID" value="MCR2834770.1"/>
    <property type="molecule type" value="Genomic_DNA"/>
</dbReference>
<proteinExistence type="predicted"/>
<keyword evidence="2" id="KW-0472">Membrane</keyword>
<evidence type="ECO:0000313" key="3">
    <source>
        <dbReference type="EMBL" id="MCR2834770.1"/>
    </source>
</evidence>
<evidence type="ECO:0000256" key="1">
    <source>
        <dbReference type="SAM" id="MobiDB-lite"/>
    </source>
</evidence>
<organism evidence="3 4">
    <name type="scientific">Parerythrobacter lacustris</name>
    <dbReference type="NCBI Taxonomy" id="2969984"/>
    <lineage>
        <taxon>Bacteria</taxon>
        <taxon>Pseudomonadati</taxon>
        <taxon>Pseudomonadota</taxon>
        <taxon>Alphaproteobacteria</taxon>
        <taxon>Sphingomonadales</taxon>
        <taxon>Erythrobacteraceae</taxon>
        <taxon>Parerythrobacter</taxon>
    </lineage>
</organism>
<dbReference type="Proteomes" id="UP001206067">
    <property type="component" value="Unassembled WGS sequence"/>
</dbReference>
<accession>A0ABT1XSW9</accession>
<keyword evidence="2" id="KW-0812">Transmembrane</keyword>
<gene>
    <name evidence="3" type="ORF">NSO95_12530</name>
</gene>
<feature type="transmembrane region" description="Helical" evidence="2">
    <location>
        <begin position="118"/>
        <end position="140"/>
    </location>
</feature>